<dbReference type="PANTHER" id="PTHR33445">
    <property type="entry name" value="ATP SYNTHASE SUBUNIT B', CHLOROPLASTIC"/>
    <property type="match status" value="1"/>
</dbReference>
<evidence type="ECO:0000313" key="18">
    <source>
        <dbReference type="EMBL" id="SDK72251.1"/>
    </source>
</evidence>
<keyword evidence="10 15" id="KW-0066">ATP synthesis</keyword>
<dbReference type="SUPFAM" id="SSF81573">
    <property type="entry name" value="F1F0 ATP synthase subunit B, membrane domain"/>
    <property type="match status" value="1"/>
</dbReference>
<keyword evidence="9 15" id="KW-0472">Membrane</keyword>
<comment type="function">
    <text evidence="11 15">F(1)F(0) ATP synthase produces ATP from ADP in the presence of a proton or sodium gradient. F-type ATPases consist of two structural domains, F(1) containing the extramembraneous catalytic core and F(0) containing the membrane proton channel, linked together by a central stalk and a peripheral stalk. During catalysis, ATP synthesis in the catalytic domain of F(1) is coupled via a rotary mechanism of the central stalk subunits to proton translocation.</text>
</comment>
<evidence type="ECO:0000256" key="17">
    <source>
        <dbReference type="SAM" id="Coils"/>
    </source>
</evidence>
<dbReference type="GO" id="GO:0012505">
    <property type="term" value="C:endomembrane system"/>
    <property type="evidence" value="ECO:0007669"/>
    <property type="project" value="UniProtKB-SubCell"/>
</dbReference>
<name>A0A1G9E7Z3_9BACT</name>
<dbReference type="RefSeq" id="WP_089681385.1">
    <property type="nucleotide sequence ID" value="NZ_FNFO01000003.1"/>
</dbReference>
<keyword evidence="4 15" id="KW-0138">CF(0)</keyword>
<evidence type="ECO:0000256" key="1">
    <source>
        <dbReference type="ARBA" id="ARBA00005513"/>
    </source>
</evidence>
<dbReference type="STRING" id="1075417.SAMN05421823_103380"/>
<dbReference type="Pfam" id="PF00430">
    <property type="entry name" value="ATP-synt_B"/>
    <property type="match status" value="1"/>
</dbReference>
<dbReference type="InterPro" id="IPR028987">
    <property type="entry name" value="ATP_synth_B-like_membr_sf"/>
</dbReference>
<keyword evidence="2 15" id="KW-0813">Transport</keyword>
<evidence type="ECO:0000256" key="13">
    <source>
        <dbReference type="ARBA" id="ARBA00026054"/>
    </source>
</evidence>
<organism evidence="18 19">
    <name type="scientific">Catalinimonas alkaloidigena</name>
    <dbReference type="NCBI Taxonomy" id="1075417"/>
    <lineage>
        <taxon>Bacteria</taxon>
        <taxon>Pseudomonadati</taxon>
        <taxon>Bacteroidota</taxon>
        <taxon>Cytophagia</taxon>
        <taxon>Cytophagales</taxon>
        <taxon>Catalimonadaceae</taxon>
        <taxon>Catalinimonas</taxon>
    </lineage>
</organism>
<comment type="subunit">
    <text evidence="15">F-type ATPases have 2 components, F(1) - the catalytic core - and F(0) - the membrane proton channel. F(1) has five subunits: alpha(3), beta(3), gamma(1), delta(1), epsilon(1). F(0) has three main subunits: a(1), b(2) and c(10-14). The alpha and beta chains form an alternating ring which encloses part of the gamma chain. F(1) is attached to F(0) by a central stalk formed by the gamma and epsilon chains, while a peripheral stalk is formed by the delta and b chains.</text>
</comment>
<feature type="coiled-coil region" evidence="17">
    <location>
        <begin position="37"/>
        <end position="89"/>
    </location>
</feature>
<evidence type="ECO:0000256" key="9">
    <source>
        <dbReference type="ARBA" id="ARBA00023136"/>
    </source>
</evidence>
<dbReference type="GO" id="GO:0046933">
    <property type="term" value="F:proton-transporting ATP synthase activity, rotational mechanism"/>
    <property type="evidence" value="ECO:0007669"/>
    <property type="project" value="UniProtKB-UniRule"/>
</dbReference>
<dbReference type="InterPro" id="IPR002146">
    <property type="entry name" value="ATP_synth_b/b'su_bac/chlpt"/>
</dbReference>
<protein>
    <recommendedName>
        <fullName evidence="15">ATP synthase subunit b</fullName>
    </recommendedName>
    <alternativeName>
        <fullName evidence="15">ATP synthase F(0) sector subunit b</fullName>
    </alternativeName>
    <alternativeName>
        <fullName evidence="15">ATPase subunit I</fullName>
    </alternativeName>
    <alternativeName>
        <fullName evidence="15">F-type ATPase subunit b</fullName>
        <shortName evidence="15">F-ATPase subunit b</shortName>
    </alternativeName>
</protein>
<sequence>MELITPGIGLLFWQTVTFLVVLLLLGKFAWRPIASALKEREEHIEGSLQAAQQAKEEMEKLHASNEALLQEARRERDKMLKEARETSERIVAEAHDKAQAEGNAMIAKAKATIETEKRAAVTELKNQVAQLSLEIAEKLVRQQLDNPTAQKTLVQKYIQDSELN</sequence>
<keyword evidence="7 15" id="KW-1133">Transmembrane helix</keyword>
<evidence type="ECO:0000256" key="8">
    <source>
        <dbReference type="ARBA" id="ARBA00023065"/>
    </source>
</evidence>
<evidence type="ECO:0000256" key="4">
    <source>
        <dbReference type="ARBA" id="ARBA00022547"/>
    </source>
</evidence>
<keyword evidence="5 15" id="KW-0812">Transmembrane</keyword>
<keyword evidence="6 15" id="KW-0375">Hydrogen ion transport</keyword>
<dbReference type="GO" id="GO:0046961">
    <property type="term" value="F:proton-transporting ATPase activity, rotational mechanism"/>
    <property type="evidence" value="ECO:0007669"/>
    <property type="project" value="TreeGrafter"/>
</dbReference>
<keyword evidence="19" id="KW-1185">Reference proteome</keyword>
<keyword evidence="8 15" id="KW-0406">Ion transport</keyword>
<dbReference type="NCBIfam" id="TIGR01144">
    <property type="entry name" value="ATP_synt_b"/>
    <property type="match status" value="1"/>
</dbReference>
<evidence type="ECO:0000256" key="5">
    <source>
        <dbReference type="ARBA" id="ARBA00022692"/>
    </source>
</evidence>
<evidence type="ECO:0000256" key="12">
    <source>
        <dbReference type="ARBA" id="ARBA00025614"/>
    </source>
</evidence>
<evidence type="ECO:0000256" key="2">
    <source>
        <dbReference type="ARBA" id="ARBA00022448"/>
    </source>
</evidence>
<comment type="similarity">
    <text evidence="1 15 16">Belongs to the ATPase B chain family.</text>
</comment>
<evidence type="ECO:0000256" key="14">
    <source>
        <dbReference type="ARBA" id="ARBA00037847"/>
    </source>
</evidence>
<evidence type="ECO:0000256" key="15">
    <source>
        <dbReference type="HAMAP-Rule" id="MF_01398"/>
    </source>
</evidence>
<comment type="subcellular location">
    <subcellularLocation>
        <location evidence="15">Cell membrane</location>
        <topology evidence="15">Single-pass membrane protein</topology>
    </subcellularLocation>
    <subcellularLocation>
        <location evidence="14">Endomembrane system</location>
        <topology evidence="14">Single-pass membrane protein</topology>
    </subcellularLocation>
</comment>
<proteinExistence type="inferred from homology"/>
<evidence type="ECO:0000313" key="19">
    <source>
        <dbReference type="Proteomes" id="UP000198510"/>
    </source>
</evidence>
<dbReference type="InterPro" id="IPR005864">
    <property type="entry name" value="ATP_synth_F0_bsu_bac"/>
</dbReference>
<dbReference type="Proteomes" id="UP000198510">
    <property type="component" value="Unassembled WGS sequence"/>
</dbReference>
<feature type="transmembrane region" description="Helical" evidence="15">
    <location>
        <begin position="12"/>
        <end position="30"/>
    </location>
</feature>
<evidence type="ECO:0000256" key="7">
    <source>
        <dbReference type="ARBA" id="ARBA00022989"/>
    </source>
</evidence>
<dbReference type="InterPro" id="IPR050059">
    <property type="entry name" value="ATP_synthase_B_chain"/>
</dbReference>
<comment type="subunit">
    <text evidence="13">F-type ATPases have 2 components, F(1) - the catalytic core - and F(0) - the membrane proton channel. F(1) has five subunits: alpha(3), beta(3), gamma(1), delta(1), epsilon(1). F(0) has four main subunits: a(1), b(2) and c(10-14). The alpha and beta chains form an alternating ring which encloses part of the gamma chain. F(1) is attached to F(0) by a central stalk formed by the gamma and epsilon chains, while a peripheral stalk is formed by the delta and b chains.</text>
</comment>
<evidence type="ECO:0000256" key="6">
    <source>
        <dbReference type="ARBA" id="ARBA00022781"/>
    </source>
</evidence>
<dbReference type="NCBIfam" id="NF011041">
    <property type="entry name" value="PRK14471.1"/>
    <property type="match status" value="1"/>
</dbReference>
<evidence type="ECO:0000256" key="10">
    <source>
        <dbReference type="ARBA" id="ARBA00023310"/>
    </source>
</evidence>
<evidence type="ECO:0000256" key="3">
    <source>
        <dbReference type="ARBA" id="ARBA00022475"/>
    </source>
</evidence>
<accession>A0A1G9E7Z3</accession>
<dbReference type="OrthoDB" id="9795289at2"/>
<gene>
    <name evidence="15" type="primary">atpF</name>
    <name evidence="18" type="ORF">SAMN05421823_103380</name>
</gene>
<dbReference type="AlphaFoldDB" id="A0A1G9E7Z3"/>
<evidence type="ECO:0000256" key="11">
    <source>
        <dbReference type="ARBA" id="ARBA00025198"/>
    </source>
</evidence>
<dbReference type="GO" id="GO:0005886">
    <property type="term" value="C:plasma membrane"/>
    <property type="evidence" value="ECO:0007669"/>
    <property type="project" value="UniProtKB-SubCell"/>
</dbReference>
<dbReference type="Gene3D" id="1.20.5.620">
    <property type="entry name" value="F1F0 ATP synthase subunit B, membrane domain"/>
    <property type="match status" value="1"/>
</dbReference>
<reference evidence="18 19" key="1">
    <citation type="submission" date="2016-10" db="EMBL/GenBank/DDBJ databases">
        <authorList>
            <person name="de Groot N.N."/>
        </authorList>
    </citation>
    <scope>NUCLEOTIDE SEQUENCE [LARGE SCALE GENOMIC DNA]</scope>
    <source>
        <strain evidence="18 19">DSM 25186</strain>
    </source>
</reference>
<keyword evidence="3 15" id="KW-1003">Cell membrane</keyword>
<dbReference type="CDD" id="cd06503">
    <property type="entry name" value="ATP-synt_Fo_b"/>
    <property type="match status" value="1"/>
</dbReference>
<comment type="function">
    <text evidence="12">Component of the F(0) channel, it forms part of the peripheral stalk, linking F(1) to F(0). The b'-subunit is a diverged and duplicated form of b found in plants and photosynthetic bacteria.</text>
</comment>
<dbReference type="PANTHER" id="PTHR33445:SF1">
    <property type="entry name" value="ATP SYNTHASE SUBUNIT B"/>
    <property type="match status" value="1"/>
</dbReference>
<dbReference type="GO" id="GO:0045259">
    <property type="term" value="C:proton-transporting ATP synthase complex"/>
    <property type="evidence" value="ECO:0007669"/>
    <property type="project" value="UniProtKB-KW"/>
</dbReference>
<evidence type="ECO:0000256" key="16">
    <source>
        <dbReference type="RuleBase" id="RU003848"/>
    </source>
</evidence>
<dbReference type="HAMAP" id="MF_01398">
    <property type="entry name" value="ATP_synth_b_bprime"/>
    <property type="match status" value="1"/>
</dbReference>
<dbReference type="EMBL" id="FNFO01000003">
    <property type="protein sequence ID" value="SDK72251.1"/>
    <property type="molecule type" value="Genomic_DNA"/>
</dbReference>
<keyword evidence="17" id="KW-0175">Coiled coil</keyword>